<gene>
    <name evidence="5" type="ORF">FHX76_001114</name>
</gene>
<accession>A0A7X5R0A7</accession>
<keyword evidence="2 5" id="KW-0238">DNA-binding</keyword>
<sequence length="158" mass="17212">MDAVTVASGNAGIIANEASANTTQREAEFDELRLSGACDAAAETSAIIRDMLDRVADKWSLLIIGALSEGPRRFSALHKSVPGISQRMLTHTLRNLERDGLVSREVFAEVPPRVEYSVTELGETLIVPVSVLARWAVVNRDTILAHRDLYDARQDAGL</sequence>
<dbReference type="RefSeq" id="WP_167148702.1">
    <property type="nucleotide sequence ID" value="NZ_JAAMOX010000001.1"/>
</dbReference>
<organism evidence="5 6">
    <name type="scientific">Lysinibacter cavernae</name>
    <dbReference type="NCBI Taxonomy" id="1640652"/>
    <lineage>
        <taxon>Bacteria</taxon>
        <taxon>Bacillati</taxon>
        <taxon>Actinomycetota</taxon>
        <taxon>Actinomycetes</taxon>
        <taxon>Micrococcales</taxon>
        <taxon>Microbacteriaceae</taxon>
        <taxon>Lysinibacter</taxon>
    </lineage>
</organism>
<dbReference type="InterPro" id="IPR002577">
    <property type="entry name" value="HTH_HxlR"/>
</dbReference>
<dbReference type="EMBL" id="JAAMOX010000001">
    <property type="protein sequence ID" value="NIH53246.1"/>
    <property type="molecule type" value="Genomic_DNA"/>
</dbReference>
<comment type="caution">
    <text evidence="5">The sequence shown here is derived from an EMBL/GenBank/DDBJ whole genome shotgun (WGS) entry which is preliminary data.</text>
</comment>
<dbReference type="InterPro" id="IPR036390">
    <property type="entry name" value="WH_DNA-bd_sf"/>
</dbReference>
<dbReference type="Gene3D" id="1.10.10.10">
    <property type="entry name" value="Winged helix-like DNA-binding domain superfamily/Winged helix DNA-binding domain"/>
    <property type="match status" value="1"/>
</dbReference>
<feature type="domain" description="HTH hxlR-type" evidence="4">
    <location>
        <begin position="38"/>
        <end position="144"/>
    </location>
</feature>
<reference evidence="5 6" key="1">
    <citation type="submission" date="2020-02" db="EMBL/GenBank/DDBJ databases">
        <title>Sequencing the genomes of 1000 actinobacteria strains.</title>
        <authorList>
            <person name="Klenk H.-P."/>
        </authorList>
    </citation>
    <scope>NUCLEOTIDE SEQUENCE [LARGE SCALE GENOMIC DNA]</scope>
    <source>
        <strain evidence="5 6">DSM 27960</strain>
    </source>
</reference>
<dbReference type="PANTHER" id="PTHR33204:SF39">
    <property type="entry name" value="TRANSCRIPTIONAL REGULATORY PROTEIN"/>
    <property type="match status" value="1"/>
</dbReference>
<keyword evidence="1" id="KW-0805">Transcription regulation</keyword>
<keyword evidence="3" id="KW-0804">Transcription</keyword>
<dbReference type="InterPro" id="IPR036388">
    <property type="entry name" value="WH-like_DNA-bd_sf"/>
</dbReference>
<dbReference type="GO" id="GO:0003677">
    <property type="term" value="F:DNA binding"/>
    <property type="evidence" value="ECO:0007669"/>
    <property type="project" value="UniProtKB-KW"/>
</dbReference>
<evidence type="ECO:0000256" key="3">
    <source>
        <dbReference type="ARBA" id="ARBA00023163"/>
    </source>
</evidence>
<evidence type="ECO:0000313" key="6">
    <source>
        <dbReference type="Proteomes" id="UP000541033"/>
    </source>
</evidence>
<dbReference type="Pfam" id="PF01638">
    <property type="entry name" value="HxlR"/>
    <property type="match status" value="1"/>
</dbReference>
<protein>
    <submittedName>
        <fullName evidence="5">DNA-binding HxlR family transcriptional regulator</fullName>
    </submittedName>
</protein>
<evidence type="ECO:0000256" key="1">
    <source>
        <dbReference type="ARBA" id="ARBA00023015"/>
    </source>
</evidence>
<dbReference type="AlphaFoldDB" id="A0A7X5R0A7"/>
<evidence type="ECO:0000256" key="2">
    <source>
        <dbReference type="ARBA" id="ARBA00023125"/>
    </source>
</evidence>
<dbReference type="PANTHER" id="PTHR33204">
    <property type="entry name" value="TRANSCRIPTIONAL REGULATOR, MARR FAMILY"/>
    <property type="match status" value="1"/>
</dbReference>
<keyword evidence="6" id="KW-1185">Reference proteome</keyword>
<evidence type="ECO:0000313" key="5">
    <source>
        <dbReference type="EMBL" id="NIH53246.1"/>
    </source>
</evidence>
<name>A0A7X5R0A7_9MICO</name>
<dbReference type="SUPFAM" id="SSF46785">
    <property type="entry name" value="Winged helix' DNA-binding domain"/>
    <property type="match status" value="1"/>
</dbReference>
<dbReference type="Proteomes" id="UP000541033">
    <property type="component" value="Unassembled WGS sequence"/>
</dbReference>
<dbReference type="PROSITE" id="PS51118">
    <property type="entry name" value="HTH_HXLR"/>
    <property type="match status" value="1"/>
</dbReference>
<proteinExistence type="predicted"/>
<evidence type="ECO:0000259" key="4">
    <source>
        <dbReference type="PROSITE" id="PS51118"/>
    </source>
</evidence>